<dbReference type="Proteomes" id="UP000245216">
    <property type="component" value="Unassembled WGS sequence"/>
</dbReference>
<keyword evidence="4 7" id="KW-0574">Periplasm</keyword>
<dbReference type="CDD" id="cd03020">
    <property type="entry name" value="DsbA_DsbC_DsbG"/>
    <property type="match status" value="1"/>
</dbReference>
<evidence type="ECO:0000256" key="5">
    <source>
        <dbReference type="ARBA" id="ARBA00023157"/>
    </source>
</evidence>
<evidence type="ECO:0000256" key="6">
    <source>
        <dbReference type="ARBA" id="ARBA00023284"/>
    </source>
</evidence>
<dbReference type="Gene3D" id="3.10.450.70">
    <property type="entry name" value="Disulphide bond isomerase, DsbC/G, N-terminal"/>
    <property type="match status" value="1"/>
</dbReference>
<dbReference type="EMBL" id="QEXO01000001">
    <property type="protein sequence ID" value="PWE16082.1"/>
    <property type="molecule type" value="Genomic_DNA"/>
</dbReference>
<reference evidence="10 11" key="1">
    <citation type="submission" date="2018-05" db="EMBL/GenBank/DDBJ databases">
        <title>Genome Sequence of an Efficient Indole-Degrading Bacterium, Alcaligenes sp.YBY.</title>
        <authorList>
            <person name="Yang B."/>
        </authorList>
    </citation>
    <scope>NUCLEOTIDE SEQUENCE [LARGE SCALE GENOMIC DNA]</scope>
    <source>
        <strain evidence="10 11">YBY</strain>
    </source>
</reference>
<dbReference type="Pfam" id="PF10411">
    <property type="entry name" value="DsbC_N"/>
    <property type="match status" value="1"/>
</dbReference>
<dbReference type="Pfam" id="PF13098">
    <property type="entry name" value="Thioredoxin_2"/>
    <property type="match status" value="1"/>
</dbReference>
<proteinExistence type="inferred from homology"/>
<feature type="domain" description="Thioredoxin-like fold" evidence="9">
    <location>
        <begin position="123"/>
        <end position="244"/>
    </location>
</feature>
<comment type="function">
    <text evidence="7">Required for disulfide bond formation in some periplasmic proteins. Acts by transferring its disulfide bond to other proteins and is reduced in the process.</text>
</comment>
<evidence type="ECO:0000256" key="2">
    <source>
        <dbReference type="ARBA" id="ARBA00009813"/>
    </source>
</evidence>
<dbReference type="InterPro" id="IPR012336">
    <property type="entry name" value="Thioredoxin-like_fold"/>
</dbReference>
<keyword evidence="3 7" id="KW-0732">Signal</keyword>
<dbReference type="PANTHER" id="PTHR35272">
    <property type="entry name" value="THIOL:DISULFIDE INTERCHANGE PROTEIN DSBC-RELATED"/>
    <property type="match status" value="1"/>
</dbReference>
<gene>
    <name evidence="10" type="ORF">DF183_04985</name>
</gene>
<dbReference type="RefSeq" id="WP_109088528.1">
    <property type="nucleotide sequence ID" value="NZ_QEXO01000001.1"/>
</dbReference>
<feature type="signal peptide" evidence="7">
    <location>
        <begin position="1"/>
        <end position="31"/>
    </location>
</feature>
<dbReference type="GO" id="GO:0042597">
    <property type="term" value="C:periplasmic space"/>
    <property type="evidence" value="ECO:0007669"/>
    <property type="project" value="UniProtKB-SubCell"/>
</dbReference>
<dbReference type="SUPFAM" id="SSF52833">
    <property type="entry name" value="Thioredoxin-like"/>
    <property type="match status" value="1"/>
</dbReference>
<dbReference type="SUPFAM" id="SSF54423">
    <property type="entry name" value="DsbC/DsbG N-terminal domain-like"/>
    <property type="match status" value="1"/>
</dbReference>
<evidence type="ECO:0000256" key="4">
    <source>
        <dbReference type="ARBA" id="ARBA00022764"/>
    </source>
</evidence>
<comment type="subcellular location">
    <subcellularLocation>
        <location evidence="1 7">Periplasm</location>
    </subcellularLocation>
</comment>
<dbReference type="InterPro" id="IPR033954">
    <property type="entry name" value="DiS-bond_Isoase_DsbC/G"/>
</dbReference>
<name>A0A2U2BPY4_ALCFA</name>
<comment type="caution">
    <text evidence="10">The sequence shown here is derived from an EMBL/GenBank/DDBJ whole genome shotgun (WGS) entry which is preliminary data.</text>
</comment>
<feature type="domain" description="Disulphide bond isomerase DsbC/G N-terminal" evidence="8">
    <location>
        <begin position="33"/>
        <end position="99"/>
    </location>
</feature>
<evidence type="ECO:0000313" key="10">
    <source>
        <dbReference type="EMBL" id="PWE16082.1"/>
    </source>
</evidence>
<evidence type="ECO:0000256" key="7">
    <source>
        <dbReference type="RuleBase" id="RU364038"/>
    </source>
</evidence>
<feature type="chain" id="PRO_5015372201" description="Thiol:disulfide interchange protein" evidence="7">
    <location>
        <begin position="32"/>
        <end position="252"/>
    </location>
</feature>
<dbReference type="Gene3D" id="3.40.30.10">
    <property type="entry name" value="Glutaredoxin"/>
    <property type="match status" value="1"/>
</dbReference>
<dbReference type="InterPro" id="IPR036249">
    <property type="entry name" value="Thioredoxin-like_sf"/>
</dbReference>
<evidence type="ECO:0000256" key="1">
    <source>
        <dbReference type="ARBA" id="ARBA00004418"/>
    </source>
</evidence>
<evidence type="ECO:0000259" key="9">
    <source>
        <dbReference type="Pfam" id="PF13098"/>
    </source>
</evidence>
<keyword evidence="5" id="KW-1015">Disulfide bond</keyword>
<dbReference type="InterPro" id="IPR009094">
    <property type="entry name" value="DiS-bond_isomerase_DsbC/G_N_sf"/>
</dbReference>
<dbReference type="InterPro" id="IPR051470">
    <property type="entry name" value="Thiol:disulfide_interchange"/>
</dbReference>
<evidence type="ECO:0000259" key="8">
    <source>
        <dbReference type="Pfam" id="PF10411"/>
    </source>
</evidence>
<reference evidence="10 11" key="2">
    <citation type="submission" date="2018-05" db="EMBL/GenBank/DDBJ databases">
        <authorList>
            <person name="Lanie J.A."/>
            <person name="Ng W.-L."/>
            <person name="Kazmierczak K.M."/>
            <person name="Andrzejewski T.M."/>
            <person name="Davidsen T.M."/>
            <person name="Wayne K.J."/>
            <person name="Tettelin H."/>
            <person name="Glass J.I."/>
            <person name="Rusch D."/>
            <person name="Podicherti R."/>
            <person name="Tsui H.-C.T."/>
            <person name="Winkler M.E."/>
        </authorList>
    </citation>
    <scope>NUCLEOTIDE SEQUENCE [LARGE SCALE GENOMIC DNA]</scope>
    <source>
        <strain evidence="10 11">YBY</strain>
    </source>
</reference>
<organism evidence="10 11">
    <name type="scientific">Alcaligenes faecalis</name>
    <dbReference type="NCBI Taxonomy" id="511"/>
    <lineage>
        <taxon>Bacteria</taxon>
        <taxon>Pseudomonadati</taxon>
        <taxon>Pseudomonadota</taxon>
        <taxon>Betaproteobacteria</taxon>
        <taxon>Burkholderiales</taxon>
        <taxon>Alcaligenaceae</taxon>
        <taxon>Alcaligenes</taxon>
    </lineage>
</organism>
<comment type="similarity">
    <text evidence="2 7">Belongs to the thioredoxin family. DsbC subfamily.</text>
</comment>
<sequence>MIAPTSSRSPLLMRLVASASLGLGLATASWAQEVPPDVQAAIEQHTQGSVPIDSISTTPIPGMYQVVSGNEIFYSDSTGRYAFVGGALMDMKDRRDVTAPALEKLNTIPWESLPLSQAIVEVHGNGQRKMAVFEDPLCPICRVFTKFVDQLENVTVYRFIFPVIDPQSAPIARKAWCSPDRNTAWNMVMNGRNIDGREDCDITGLVEILKFGEANNIANTPTVILGNGKRLVGATPPEQFIAELDASGITTH</sequence>
<dbReference type="GO" id="GO:0016853">
    <property type="term" value="F:isomerase activity"/>
    <property type="evidence" value="ECO:0007669"/>
    <property type="project" value="UniProtKB-KW"/>
</dbReference>
<accession>A0A2U2BPY4</accession>
<dbReference type="InterPro" id="IPR018950">
    <property type="entry name" value="DiS-bond_isomerase_DsbC/G_N"/>
</dbReference>
<keyword evidence="10" id="KW-0413">Isomerase</keyword>
<dbReference type="PANTHER" id="PTHR35272:SF3">
    <property type="entry name" value="THIOL:DISULFIDE INTERCHANGE PROTEIN DSBC"/>
    <property type="match status" value="1"/>
</dbReference>
<dbReference type="STRING" id="511.UZ73_18995"/>
<evidence type="ECO:0000313" key="11">
    <source>
        <dbReference type="Proteomes" id="UP000245216"/>
    </source>
</evidence>
<dbReference type="AlphaFoldDB" id="A0A2U2BPY4"/>
<keyword evidence="6 7" id="KW-0676">Redox-active center</keyword>
<evidence type="ECO:0000256" key="3">
    <source>
        <dbReference type="ARBA" id="ARBA00022729"/>
    </source>
</evidence>
<protein>
    <recommendedName>
        <fullName evidence="7">Thiol:disulfide interchange protein</fullName>
    </recommendedName>
</protein>